<accession>A0A8X6SCV2</accession>
<name>A0A8X6SCV2_TRICX</name>
<evidence type="ECO:0000313" key="1">
    <source>
        <dbReference type="EMBL" id="GFY10826.1"/>
    </source>
</evidence>
<reference evidence="1" key="1">
    <citation type="submission" date="2020-08" db="EMBL/GenBank/DDBJ databases">
        <title>Multicomponent nature underlies the extraordinary mechanical properties of spider dragline silk.</title>
        <authorList>
            <person name="Kono N."/>
            <person name="Nakamura H."/>
            <person name="Mori M."/>
            <person name="Yoshida Y."/>
            <person name="Ohtoshi R."/>
            <person name="Malay A.D."/>
            <person name="Moran D.A.P."/>
            <person name="Tomita M."/>
            <person name="Numata K."/>
            <person name="Arakawa K."/>
        </authorList>
    </citation>
    <scope>NUCLEOTIDE SEQUENCE</scope>
</reference>
<proteinExistence type="predicted"/>
<dbReference type="AlphaFoldDB" id="A0A8X6SCV2"/>
<organism evidence="1 2">
    <name type="scientific">Trichonephila clavipes</name>
    <name type="common">Golden silk orbweaver</name>
    <name type="synonym">Nephila clavipes</name>
    <dbReference type="NCBI Taxonomy" id="2585209"/>
    <lineage>
        <taxon>Eukaryota</taxon>
        <taxon>Metazoa</taxon>
        <taxon>Ecdysozoa</taxon>
        <taxon>Arthropoda</taxon>
        <taxon>Chelicerata</taxon>
        <taxon>Arachnida</taxon>
        <taxon>Araneae</taxon>
        <taxon>Araneomorphae</taxon>
        <taxon>Entelegynae</taxon>
        <taxon>Araneoidea</taxon>
        <taxon>Nephilidae</taxon>
        <taxon>Trichonephila</taxon>
    </lineage>
</organism>
<evidence type="ECO:0000313" key="2">
    <source>
        <dbReference type="Proteomes" id="UP000887159"/>
    </source>
</evidence>
<dbReference type="Proteomes" id="UP000887159">
    <property type="component" value="Unassembled WGS sequence"/>
</dbReference>
<sequence length="85" mass="9549">MAAVDFLHQEDLPTWAGDEPATFGTEDQRQINYATQPAHSKLRYHAKMKTLILDRFSDQSSCFRNGSPSFIGSILPRKVSSFSIS</sequence>
<gene>
    <name evidence="1" type="ORF">TNCV_1123481</name>
</gene>
<keyword evidence="2" id="KW-1185">Reference proteome</keyword>
<comment type="caution">
    <text evidence="1">The sequence shown here is derived from an EMBL/GenBank/DDBJ whole genome shotgun (WGS) entry which is preliminary data.</text>
</comment>
<protein>
    <submittedName>
        <fullName evidence="1">Uncharacterized protein</fullName>
    </submittedName>
</protein>
<dbReference type="EMBL" id="BMAU01021301">
    <property type="protein sequence ID" value="GFY10826.1"/>
    <property type="molecule type" value="Genomic_DNA"/>
</dbReference>